<evidence type="ECO:0000256" key="1">
    <source>
        <dbReference type="ARBA" id="ARBA00004418"/>
    </source>
</evidence>
<dbReference type="UniPathway" id="UPA00286"/>
<name>A0A4R9LKC1_9LEPT</name>
<evidence type="ECO:0000256" key="3">
    <source>
        <dbReference type="ARBA" id="ARBA00022679"/>
    </source>
</evidence>
<keyword evidence="4" id="KW-0732">Signal</keyword>
<gene>
    <name evidence="9" type="ORF">EHS11_13955</name>
</gene>
<dbReference type="Pfam" id="PF16822">
    <property type="entry name" value="ALGX"/>
    <property type="match status" value="1"/>
</dbReference>
<evidence type="ECO:0000313" key="10">
    <source>
        <dbReference type="Proteomes" id="UP000298264"/>
    </source>
</evidence>
<keyword evidence="7" id="KW-0472">Membrane</keyword>
<dbReference type="GO" id="GO:0016740">
    <property type="term" value="F:transferase activity"/>
    <property type="evidence" value="ECO:0007669"/>
    <property type="project" value="UniProtKB-KW"/>
</dbReference>
<keyword evidence="10" id="KW-1185">Reference proteome</keyword>
<keyword evidence="6" id="KW-0016">Alginate biosynthesis</keyword>
<protein>
    <recommendedName>
        <fullName evidence="8">AlgX/AlgJ SGNH hydrolase-like domain-containing protein</fullName>
    </recommendedName>
</protein>
<proteinExistence type="predicted"/>
<dbReference type="OrthoDB" id="175771at2"/>
<evidence type="ECO:0000256" key="4">
    <source>
        <dbReference type="ARBA" id="ARBA00022729"/>
    </source>
</evidence>
<keyword evidence="7" id="KW-1133">Transmembrane helix</keyword>
<comment type="pathway">
    <text evidence="2">Glycan biosynthesis; alginate biosynthesis.</text>
</comment>
<organism evidence="9 10">
    <name type="scientific">Leptospira ilyithenensis</name>
    <dbReference type="NCBI Taxonomy" id="2484901"/>
    <lineage>
        <taxon>Bacteria</taxon>
        <taxon>Pseudomonadati</taxon>
        <taxon>Spirochaetota</taxon>
        <taxon>Spirochaetia</taxon>
        <taxon>Leptospirales</taxon>
        <taxon>Leptospiraceae</taxon>
        <taxon>Leptospira</taxon>
    </lineage>
</organism>
<evidence type="ECO:0000256" key="7">
    <source>
        <dbReference type="SAM" id="Phobius"/>
    </source>
</evidence>
<dbReference type="GO" id="GO:0042597">
    <property type="term" value="C:periplasmic space"/>
    <property type="evidence" value="ECO:0007669"/>
    <property type="project" value="UniProtKB-SubCell"/>
</dbReference>
<comment type="caution">
    <text evidence="9">The sequence shown here is derived from an EMBL/GenBank/DDBJ whole genome shotgun (WGS) entry which is preliminary data.</text>
</comment>
<reference evidence="9" key="1">
    <citation type="journal article" date="2019" name="PLoS Negl. Trop. Dis.">
        <title>Revisiting the worldwide diversity of Leptospira species in the environment.</title>
        <authorList>
            <person name="Vincent A.T."/>
            <person name="Schiettekatte O."/>
            <person name="Bourhy P."/>
            <person name="Veyrier F.J."/>
            <person name="Picardeau M."/>
        </authorList>
    </citation>
    <scope>NUCLEOTIDE SEQUENCE [LARGE SCALE GENOMIC DNA]</scope>
    <source>
        <strain evidence="9">201400974</strain>
    </source>
</reference>
<keyword evidence="5" id="KW-0574">Periplasm</keyword>
<sequence length="376" mass="44197">MIRSSLSKFFSVLTLVIILAPFYLFLFNVSDNDLSENRLLSERPVLKTVSELPDYLRKFDTFFSDNFPFRAKAIFALSYIKYFVFGVSAHQDIVIGKNNMMYYFTKSSGDTIGDYRGINYFTREELKTIETNILERMNLFKKLNIDFYLVFTPNKESIYPEFVPDYVRKYKNRNRFDQLVEHLKKNKEIPFLSLKENLLLEKSNHTNLYYYYDTHWNPLGAYFGYKGIVDFLQKDYPSILIRPISDFEIKEVSASGDLAGMIGLGGTLFEQSVSLMPTFKKKAKPGNNIEPHNFEYDTEEKTFPNAYFFCDSFVVYGPRDLLAESFHKSYFIWHGLPHNSDKISFSEIDIFVFELSERYIDMLRIPVKNPSKPWVL</sequence>
<evidence type="ECO:0000256" key="2">
    <source>
        <dbReference type="ARBA" id="ARBA00005182"/>
    </source>
</evidence>
<accession>A0A4R9LKC1</accession>
<dbReference type="RefSeq" id="WP_135765015.1">
    <property type="nucleotide sequence ID" value="NZ_RQHV01000061.1"/>
</dbReference>
<dbReference type="InterPro" id="IPR031811">
    <property type="entry name" value="ALGX/ALGJ_SGNH-like"/>
</dbReference>
<dbReference type="EMBL" id="RQHV01000061">
    <property type="protein sequence ID" value="TGN08036.1"/>
    <property type="molecule type" value="Genomic_DNA"/>
</dbReference>
<dbReference type="GO" id="GO:0042121">
    <property type="term" value="P:alginic acid biosynthetic process"/>
    <property type="evidence" value="ECO:0007669"/>
    <property type="project" value="UniProtKB-UniPathway"/>
</dbReference>
<dbReference type="AlphaFoldDB" id="A0A4R9LKC1"/>
<evidence type="ECO:0000259" key="8">
    <source>
        <dbReference type="Pfam" id="PF16822"/>
    </source>
</evidence>
<comment type="subcellular location">
    <subcellularLocation>
        <location evidence="1">Periplasm</location>
    </subcellularLocation>
</comment>
<dbReference type="Proteomes" id="UP000298264">
    <property type="component" value="Unassembled WGS sequence"/>
</dbReference>
<keyword evidence="7" id="KW-0812">Transmembrane</keyword>
<keyword evidence="3" id="KW-0808">Transferase</keyword>
<evidence type="ECO:0000256" key="6">
    <source>
        <dbReference type="ARBA" id="ARBA00022841"/>
    </source>
</evidence>
<evidence type="ECO:0000313" key="9">
    <source>
        <dbReference type="EMBL" id="TGN08036.1"/>
    </source>
</evidence>
<feature type="transmembrane region" description="Helical" evidence="7">
    <location>
        <begin position="9"/>
        <end position="29"/>
    </location>
</feature>
<evidence type="ECO:0000256" key="5">
    <source>
        <dbReference type="ARBA" id="ARBA00022764"/>
    </source>
</evidence>
<feature type="domain" description="AlgX/AlgJ SGNH hydrolase-like" evidence="8">
    <location>
        <begin position="130"/>
        <end position="266"/>
    </location>
</feature>